<reference evidence="2" key="1">
    <citation type="journal article" date="2015" name="BMC Genomics">
        <title>Draft genome of a commonly misdiagnosed multidrug resistant pathogen Candida auris.</title>
        <authorList>
            <person name="Chatterjee S."/>
            <person name="Alampalli S.V."/>
            <person name="Nageshan R.K."/>
            <person name="Chettiar S.T."/>
            <person name="Joshi S."/>
            <person name="Tatu U.S."/>
        </authorList>
    </citation>
    <scope>NUCLEOTIDE SEQUENCE [LARGE SCALE GENOMIC DNA]</scope>
    <source>
        <strain evidence="2">6684</strain>
    </source>
</reference>
<accession>A0A0L0P924</accession>
<evidence type="ECO:0000313" key="2">
    <source>
        <dbReference type="Proteomes" id="UP000037122"/>
    </source>
</evidence>
<organism evidence="1 2">
    <name type="scientific">Candidozyma auris</name>
    <name type="common">Yeast</name>
    <name type="synonym">Candida auris</name>
    <dbReference type="NCBI Taxonomy" id="498019"/>
    <lineage>
        <taxon>Eukaryota</taxon>
        <taxon>Fungi</taxon>
        <taxon>Dikarya</taxon>
        <taxon>Ascomycota</taxon>
        <taxon>Saccharomycotina</taxon>
        <taxon>Pichiomycetes</taxon>
        <taxon>Metschnikowiaceae</taxon>
        <taxon>Candidozyma</taxon>
    </lineage>
</organism>
<protein>
    <submittedName>
        <fullName evidence="1">Uncharacterized protein</fullName>
    </submittedName>
</protein>
<evidence type="ECO:0000313" key="1">
    <source>
        <dbReference type="EMBL" id="KNE02506.1"/>
    </source>
</evidence>
<proteinExistence type="predicted"/>
<dbReference type="EMBL" id="LGST01000003">
    <property type="protein sequence ID" value="KNE02506.1"/>
    <property type="molecule type" value="Genomic_DNA"/>
</dbReference>
<dbReference type="AlphaFoldDB" id="A0A0L0P924"/>
<dbReference type="VEuPathDB" id="FungiDB:QG37_00312"/>
<name>A0A0L0P924_CANAR</name>
<sequence length="59" mass="6921">MKLQSREIVGEVFAQLLPLDFFCTKLAAIMKVQIPSFQEADTTEKWNEEEIEFYNYTSV</sequence>
<dbReference type="Proteomes" id="UP000037122">
    <property type="component" value="Unassembled WGS sequence"/>
</dbReference>
<comment type="caution">
    <text evidence="1">The sequence shown here is derived from an EMBL/GenBank/DDBJ whole genome shotgun (WGS) entry which is preliminary data.</text>
</comment>
<gene>
    <name evidence="1" type="ORF">QG37_00312</name>
</gene>